<dbReference type="Proteomes" id="UP000315017">
    <property type="component" value="Chromosome"/>
</dbReference>
<evidence type="ECO:0000313" key="2">
    <source>
        <dbReference type="EMBL" id="QDU25639.1"/>
    </source>
</evidence>
<sequence length="159" mass="18471">MDTSQLRDYATVVTAIVALSVFALNSYAQIRNRRIENLSRFIEAHLRLFDEGSYIAQNIAAIESRTLVRDPTNCDMERKFHLMLLEIEHLAILANNKAVPRPTQVYMFGSYASELLKVITQAERESMAWELAIGFLDRLAKDTDAYQQLTRKQRERFWL</sequence>
<accession>A0A517Y5X4</accession>
<keyword evidence="1" id="KW-0812">Transmembrane</keyword>
<dbReference type="RefSeq" id="WP_145084911.1">
    <property type="nucleotide sequence ID" value="NZ_CP036274.1"/>
</dbReference>
<evidence type="ECO:0000313" key="3">
    <source>
        <dbReference type="Proteomes" id="UP000315017"/>
    </source>
</evidence>
<protein>
    <submittedName>
        <fullName evidence="2">Uncharacterized protein</fullName>
    </submittedName>
</protein>
<dbReference type="AlphaFoldDB" id="A0A517Y5X4"/>
<gene>
    <name evidence="2" type="ORF">ETAA8_07090</name>
</gene>
<organism evidence="2 3">
    <name type="scientific">Anatilimnocola aggregata</name>
    <dbReference type="NCBI Taxonomy" id="2528021"/>
    <lineage>
        <taxon>Bacteria</taxon>
        <taxon>Pseudomonadati</taxon>
        <taxon>Planctomycetota</taxon>
        <taxon>Planctomycetia</taxon>
        <taxon>Pirellulales</taxon>
        <taxon>Pirellulaceae</taxon>
        <taxon>Anatilimnocola</taxon>
    </lineage>
</organism>
<dbReference type="EMBL" id="CP036274">
    <property type="protein sequence ID" value="QDU25639.1"/>
    <property type="molecule type" value="Genomic_DNA"/>
</dbReference>
<reference evidence="2 3" key="1">
    <citation type="submission" date="2019-02" db="EMBL/GenBank/DDBJ databases">
        <title>Deep-cultivation of Planctomycetes and their phenomic and genomic characterization uncovers novel biology.</title>
        <authorList>
            <person name="Wiegand S."/>
            <person name="Jogler M."/>
            <person name="Boedeker C."/>
            <person name="Pinto D."/>
            <person name="Vollmers J."/>
            <person name="Rivas-Marin E."/>
            <person name="Kohn T."/>
            <person name="Peeters S.H."/>
            <person name="Heuer A."/>
            <person name="Rast P."/>
            <person name="Oberbeckmann S."/>
            <person name="Bunk B."/>
            <person name="Jeske O."/>
            <person name="Meyerdierks A."/>
            <person name="Storesund J.E."/>
            <person name="Kallscheuer N."/>
            <person name="Luecker S."/>
            <person name="Lage O.M."/>
            <person name="Pohl T."/>
            <person name="Merkel B.J."/>
            <person name="Hornburger P."/>
            <person name="Mueller R.-W."/>
            <person name="Bruemmer F."/>
            <person name="Labrenz M."/>
            <person name="Spormann A.M."/>
            <person name="Op den Camp H."/>
            <person name="Overmann J."/>
            <person name="Amann R."/>
            <person name="Jetten M.S.M."/>
            <person name="Mascher T."/>
            <person name="Medema M.H."/>
            <person name="Devos D.P."/>
            <person name="Kaster A.-K."/>
            <person name="Ovreas L."/>
            <person name="Rohde M."/>
            <person name="Galperin M.Y."/>
            <person name="Jogler C."/>
        </authorList>
    </citation>
    <scope>NUCLEOTIDE SEQUENCE [LARGE SCALE GENOMIC DNA]</scope>
    <source>
        <strain evidence="2 3">ETA_A8</strain>
    </source>
</reference>
<dbReference type="KEGG" id="aagg:ETAA8_07090"/>
<keyword evidence="1" id="KW-1133">Transmembrane helix</keyword>
<feature type="transmembrane region" description="Helical" evidence="1">
    <location>
        <begin position="12"/>
        <end position="30"/>
    </location>
</feature>
<keyword evidence="3" id="KW-1185">Reference proteome</keyword>
<proteinExistence type="predicted"/>
<dbReference type="OrthoDB" id="213481at2"/>
<name>A0A517Y5X4_9BACT</name>
<keyword evidence="1" id="KW-0472">Membrane</keyword>
<evidence type="ECO:0000256" key="1">
    <source>
        <dbReference type="SAM" id="Phobius"/>
    </source>
</evidence>